<dbReference type="Proteomes" id="UP000292423">
    <property type="component" value="Unassembled WGS sequence"/>
</dbReference>
<dbReference type="Gene3D" id="3.40.1050.10">
    <property type="entry name" value="Carbonic anhydrase"/>
    <property type="match status" value="1"/>
</dbReference>
<protein>
    <recommendedName>
        <fullName evidence="7">Carbonic anhydrase</fullName>
        <ecNumber evidence="7">4.2.1.1</ecNumber>
    </recommendedName>
    <alternativeName>
        <fullName evidence="7">Carbonate dehydratase</fullName>
    </alternativeName>
</protein>
<dbReference type="InterPro" id="IPR001765">
    <property type="entry name" value="Carbonic_anhydrase"/>
</dbReference>
<comment type="similarity">
    <text evidence="1 7">Belongs to the beta-class carbonic anhydrase family.</text>
</comment>
<dbReference type="RefSeq" id="WP_130415605.1">
    <property type="nucleotide sequence ID" value="NZ_SHKX01000016.1"/>
</dbReference>
<dbReference type="GO" id="GO:0015976">
    <property type="term" value="P:carbon utilization"/>
    <property type="evidence" value="ECO:0007669"/>
    <property type="project" value="InterPro"/>
</dbReference>
<dbReference type="SUPFAM" id="SSF53056">
    <property type="entry name" value="beta-carbonic anhydrase, cab"/>
    <property type="match status" value="1"/>
</dbReference>
<comment type="cofactor">
    <cofactor evidence="6">
        <name>Zn(2+)</name>
        <dbReference type="ChEBI" id="CHEBI:29105"/>
    </cofactor>
    <text evidence="6">Binds 1 zinc ion per subunit.</text>
</comment>
<keyword evidence="3 6" id="KW-0862">Zinc</keyword>
<dbReference type="CDD" id="cd00883">
    <property type="entry name" value="beta_CA_cladeA"/>
    <property type="match status" value="1"/>
</dbReference>
<sequence length="227" mass="25629">MTSRRLDELLDRNRTWAANIKSQDPAFFSKLSSQQTPRYLWIGCADSRVPCTQLVDLLPGDMFVHRNVANLVIHTDFNCLSVLQYAIDVLQVEHIIVCGHYGCGGIQAALRNQSFGLIDNWLRHIHDTISRYDGYLSAQPDELHRLSALCELNVLEQVFNVCENALVKKAWADGRNLTVHGWIYGVEDGLLRDLEVTLATPEELRDARRRLAEKTGLSALDCRGVSP</sequence>
<dbReference type="NCBIfam" id="NF007756">
    <property type="entry name" value="PRK10437.1"/>
    <property type="match status" value="1"/>
</dbReference>
<organism evidence="8 9">
    <name type="scientific">Fluviicoccus keumensis</name>
    <dbReference type="NCBI Taxonomy" id="1435465"/>
    <lineage>
        <taxon>Bacteria</taxon>
        <taxon>Pseudomonadati</taxon>
        <taxon>Pseudomonadota</taxon>
        <taxon>Gammaproteobacteria</taxon>
        <taxon>Moraxellales</taxon>
        <taxon>Moraxellaceae</taxon>
        <taxon>Fluviicoccus</taxon>
    </lineage>
</organism>
<dbReference type="OrthoDB" id="9797527at2"/>
<evidence type="ECO:0000256" key="2">
    <source>
        <dbReference type="ARBA" id="ARBA00022723"/>
    </source>
</evidence>
<evidence type="ECO:0000256" key="4">
    <source>
        <dbReference type="ARBA" id="ARBA00023239"/>
    </source>
</evidence>
<dbReference type="Pfam" id="PF00484">
    <property type="entry name" value="Pro_CA"/>
    <property type="match status" value="1"/>
</dbReference>
<evidence type="ECO:0000256" key="1">
    <source>
        <dbReference type="ARBA" id="ARBA00006217"/>
    </source>
</evidence>
<dbReference type="PANTHER" id="PTHR11002:SF76">
    <property type="entry name" value="CARBONIC ANHYDRASE"/>
    <property type="match status" value="1"/>
</dbReference>
<dbReference type="GO" id="GO:0004089">
    <property type="term" value="F:carbonate dehydratase activity"/>
    <property type="evidence" value="ECO:0007669"/>
    <property type="project" value="UniProtKB-UniRule"/>
</dbReference>
<comment type="function">
    <text evidence="7">Reversible hydration of carbon dioxide.</text>
</comment>
<dbReference type="EC" id="4.2.1.1" evidence="7"/>
<evidence type="ECO:0000256" key="3">
    <source>
        <dbReference type="ARBA" id="ARBA00022833"/>
    </source>
</evidence>
<evidence type="ECO:0000313" key="8">
    <source>
        <dbReference type="EMBL" id="RZU36962.1"/>
    </source>
</evidence>
<keyword evidence="9" id="KW-1185">Reference proteome</keyword>
<feature type="binding site" evidence="6">
    <location>
        <position position="44"/>
    </location>
    <ligand>
        <name>Zn(2+)</name>
        <dbReference type="ChEBI" id="CHEBI:29105"/>
    </ligand>
</feature>
<feature type="binding site" evidence="6">
    <location>
        <position position="46"/>
    </location>
    <ligand>
        <name>Zn(2+)</name>
        <dbReference type="ChEBI" id="CHEBI:29105"/>
    </ligand>
</feature>
<reference evidence="8 9" key="1">
    <citation type="submission" date="2019-02" db="EMBL/GenBank/DDBJ databases">
        <title>Genomic Encyclopedia of Type Strains, Phase IV (KMG-IV): sequencing the most valuable type-strain genomes for metagenomic binning, comparative biology and taxonomic classification.</title>
        <authorList>
            <person name="Goeker M."/>
        </authorList>
    </citation>
    <scope>NUCLEOTIDE SEQUENCE [LARGE SCALE GENOMIC DNA]</scope>
    <source>
        <strain evidence="8 9">DSM 105135</strain>
    </source>
</reference>
<dbReference type="GO" id="GO:0008270">
    <property type="term" value="F:zinc ion binding"/>
    <property type="evidence" value="ECO:0007669"/>
    <property type="project" value="UniProtKB-UniRule"/>
</dbReference>
<evidence type="ECO:0000256" key="5">
    <source>
        <dbReference type="ARBA" id="ARBA00048348"/>
    </source>
</evidence>
<evidence type="ECO:0000256" key="6">
    <source>
        <dbReference type="PIRSR" id="PIRSR601765-1"/>
    </source>
</evidence>
<proteinExistence type="inferred from homology"/>
<dbReference type="SMART" id="SM00947">
    <property type="entry name" value="Pro_CA"/>
    <property type="match status" value="1"/>
</dbReference>
<dbReference type="PROSITE" id="PS00705">
    <property type="entry name" value="PROK_CO2_ANHYDRASE_2"/>
    <property type="match status" value="1"/>
</dbReference>
<evidence type="ECO:0000256" key="7">
    <source>
        <dbReference type="RuleBase" id="RU003956"/>
    </source>
</evidence>
<comment type="catalytic activity">
    <reaction evidence="5 7">
        <text>hydrogencarbonate + H(+) = CO2 + H2O</text>
        <dbReference type="Rhea" id="RHEA:10748"/>
        <dbReference type="ChEBI" id="CHEBI:15377"/>
        <dbReference type="ChEBI" id="CHEBI:15378"/>
        <dbReference type="ChEBI" id="CHEBI:16526"/>
        <dbReference type="ChEBI" id="CHEBI:17544"/>
        <dbReference type="EC" id="4.2.1.1"/>
    </reaction>
</comment>
<comment type="caution">
    <text evidence="8">The sequence shown here is derived from an EMBL/GenBank/DDBJ whole genome shotgun (WGS) entry which is preliminary data.</text>
</comment>
<keyword evidence="2 6" id="KW-0479">Metal-binding</keyword>
<dbReference type="InterPro" id="IPR015892">
    <property type="entry name" value="Carbonic_anhydrase_CS"/>
</dbReference>
<dbReference type="PANTHER" id="PTHR11002">
    <property type="entry name" value="CARBONIC ANHYDRASE"/>
    <property type="match status" value="1"/>
</dbReference>
<dbReference type="InterPro" id="IPR036874">
    <property type="entry name" value="Carbonic_anhydrase_sf"/>
</dbReference>
<dbReference type="FunFam" id="3.40.1050.10:FF:000001">
    <property type="entry name" value="Carbonic anhydrase"/>
    <property type="match status" value="1"/>
</dbReference>
<gene>
    <name evidence="8" type="ORF">EV700_3175</name>
</gene>
<dbReference type="EMBL" id="SHKX01000016">
    <property type="protein sequence ID" value="RZU36962.1"/>
    <property type="molecule type" value="Genomic_DNA"/>
</dbReference>
<feature type="binding site" evidence="6">
    <location>
        <position position="103"/>
    </location>
    <ligand>
        <name>Zn(2+)</name>
        <dbReference type="ChEBI" id="CHEBI:29105"/>
    </ligand>
</feature>
<keyword evidence="4 7" id="KW-0456">Lyase</keyword>
<accession>A0A4Q7YHG4</accession>
<name>A0A4Q7YHG4_9GAMM</name>
<evidence type="ECO:0000313" key="9">
    <source>
        <dbReference type="Proteomes" id="UP000292423"/>
    </source>
</evidence>
<dbReference type="AlphaFoldDB" id="A0A4Q7YHG4"/>
<feature type="binding site" evidence="6">
    <location>
        <position position="100"/>
    </location>
    <ligand>
        <name>Zn(2+)</name>
        <dbReference type="ChEBI" id="CHEBI:29105"/>
    </ligand>
</feature>